<accession>A0AAV5JDI3</accession>
<keyword evidence="3" id="KW-0408">Iron</keyword>
<dbReference type="InterPro" id="IPR012675">
    <property type="entry name" value="Beta-grasp_dom_sf"/>
</dbReference>
<evidence type="ECO:0000313" key="5">
    <source>
        <dbReference type="EMBL" id="GKV10531.1"/>
    </source>
</evidence>
<comment type="caution">
    <text evidence="5">The sequence shown here is derived from an EMBL/GenBank/DDBJ whole genome shotgun (WGS) entry which is preliminary data.</text>
</comment>
<dbReference type="GO" id="GO:0009055">
    <property type="term" value="F:electron transfer activity"/>
    <property type="evidence" value="ECO:0007669"/>
    <property type="project" value="TreeGrafter"/>
</dbReference>
<dbReference type="AlphaFoldDB" id="A0AAV5JDI3"/>
<keyword evidence="1" id="KW-0001">2Fe-2S</keyword>
<dbReference type="GO" id="GO:0005739">
    <property type="term" value="C:mitochondrion"/>
    <property type="evidence" value="ECO:0007669"/>
    <property type="project" value="TreeGrafter"/>
</dbReference>
<evidence type="ECO:0000256" key="4">
    <source>
        <dbReference type="ARBA" id="ARBA00023014"/>
    </source>
</evidence>
<name>A0AAV5JDI3_9ROSI</name>
<dbReference type="GO" id="GO:0140647">
    <property type="term" value="P:P450-containing electron transport chain"/>
    <property type="evidence" value="ECO:0007669"/>
    <property type="project" value="InterPro"/>
</dbReference>
<gene>
    <name evidence="5" type="ORF">SLEP1_g21880</name>
</gene>
<dbReference type="PANTHER" id="PTHR23426:SF34">
    <property type="entry name" value="ADRENODOXIN-LIKE PROTEIN 1, MITOCHONDRIAL-RELATED"/>
    <property type="match status" value="1"/>
</dbReference>
<dbReference type="InterPro" id="IPR001055">
    <property type="entry name" value="Adrenodoxin-like"/>
</dbReference>
<dbReference type="PANTHER" id="PTHR23426">
    <property type="entry name" value="FERREDOXIN/ADRENODOXIN"/>
    <property type="match status" value="1"/>
</dbReference>
<evidence type="ECO:0000313" key="6">
    <source>
        <dbReference type="Proteomes" id="UP001054252"/>
    </source>
</evidence>
<dbReference type="EMBL" id="BPVZ01000032">
    <property type="protein sequence ID" value="GKV10531.1"/>
    <property type="molecule type" value="Genomic_DNA"/>
</dbReference>
<evidence type="ECO:0000256" key="2">
    <source>
        <dbReference type="ARBA" id="ARBA00022723"/>
    </source>
</evidence>
<keyword evidence="6" id="KW-1185">Reference proteome</keyword>
<proteinExistence type="predicted"/>
<evidence type="ECO:0000256" key="3">
    <source>
        <dbReference type="ARBA" id="ARBA00023004"/>
    </source>
</evidence>
<sequence>MKTSLAIFQRSHDFCTLASNNASEEENGQKVTISVTFVDKEGEEKHIKVPIGMSMLEAAHENDIELEGRDFD</sequence>
<reference evidence="5 6" key="1">
    <citation type="journal article" date="2021" name="Commun. Biol.">
        <title>The genome of Shorea leprosula (Dipterocarpaceae) highlights the ecological relevance of drought in aseasonal tropical rainforests.</title>
        <authorList>
            <person name="Ng K.K.S."/>
            <person name="Kobayashi M.J."/>
            <person name="Fawcett J.A."/>
            <person name="Hatakeyama M."/>
            <person name="Paape T."/>
            <person name="Ng C.H."/>
            <person name="Ang C.C."/>
            <person name="Tnah L.H."/>
            <person name="Lee C.T."/>
            <person name="Nishiyama T."/>
            <person name="Sese J."/>
            <person name="O'Brien M.J."/>
            <person name="Copetti D."/>
            <person name="Mohd Noor M.I."/>
            <person name="Ong R.C."/>
            <person name="Putra M."/>
            <person name="Sireger I.Z."/>
            <person name="Indrioko S."/>
            <person name="Kosugi Y."/>
            <person name="Izuno A."/>
            <person name="Isagi Y."/>
            <person name="Lee S.L."/>
            <person name="Shimizu K.K."/>
        </authorList>
    </citation>
    <scope>NUCLEOTIDE SEQUENCE [LARGE SCALE GENOMIC DNA]</scope>
    <source>
        <strain evidence="5">214</strain>
    </source>
</reference>
<keyword evidence="2" id="KW-0479">Metal-binding</keyword>
<dbReference type="Proteomes" id="UP001054252">
    <property type="component" value="Unassembled WGS sequence"/>
</dbReference>
<protein>
    <submittedName>
        <fullName evidence="5">Uncharacterized protein</fullName>
    </submittedName>
</protein>
<evidence type="ECO:0000256" key="1">
    <source>
        <dbReference type="ARBA" id="ARBA00022714"/>
    </source>
</evidence>
<dbReference type="GO" id="GO:0046872">
    <property type="term" value="F:metal ion binding"/>
    <property type="evidence" value="ECO:0007669"/>
    <property type="project" value="UniProtKB-KW"/>
</dbReference>
<dbReference type="Gene3D" id="3.10.20.30">
    <property type="match status" value="1"/>
</dbReference>
<keyword evidence="4" id="KW-0411">Iron-sulfur</keyword>
<organism evidence="5 6">
    <name type="scientific">Rubroshorea leprosula</name>
    <dbReference type="NCBI Taxonomy" id="152421"/>
    <lineage>
        <taxon>Eukaryota</taxon>
        <taxon>Viridiplantae</taxon>
        <taxon>Streptophyta</taxon>
        <taxon>Embryophyta</taxon>
        <taxon>Tracheophyta</taxon>
        <taxon>Spermatophyta</taxon>
        <taxon>Magnoliopsida</taxon>
        <taxon>eudicotyledons</taxon>
        <taxon>Gunneridae</taxon>
        <taxon>Pentapetalae</taxon>
        <taxon>rosids</taxon>
        <taxon>malvids</taxon>
        <taxon>Malvales</taxon>
        <taxon>Dipterocarpaceae</taxon>
        <taxon>Rubroshorea</taxon>
    </lineage>
</organism>
<dbReference type="GO" id="GO:0051537">
    <property type="term" value="F:2 iron, 2 sulfur cluster binding"/>
    <property type="evidence" value="ECO:0007669"/>
    <property type="project" value="UniProtKB-KW"/>
</dbReference>